<dbReference type="KEGG" id="cre:CHLRE_01g015650v5"/>
<reference evidence="1 2" key="1">
    <citation type="journal article" date="2007" name="Science">
        <title>The Chlamydomonas genome reveals the evolution of key animal and plant functions.</title>
        <authorList>
            <person name="Merchant S.S."/>
            <person name="Prochnik S.E."/>
            <person name="Vallon O."/>
            <person name="Harris E.H."/>
            <person name="Karpowicz S.J."/>
            <person name="Witman G.B."/>
            <person name="Terry A."/>
            <person name="Salamov A."/>
            <person name="Fritz-Laylin L.K."/>
            <person name="Marechal-Drouard L."/>
            <person name="Marshall W.F."/>
            <person name="Qu L.H."/>
            <person name="Nelson D.R."/>
            <person name="Sanderfoot A.A."/>
            <person name="Spalding M.H."/>
            <person name="Kapitonov V.V."/>
            <person name="Ren Q."/>
            <person name="Ferris P."/>
            <person name="Lindquist E."/>
            <person name="Shapiro H."/>
            <person name="Lucas S.M."/>
            <person name="Grimwood J."/>
            <person name="Schmutz J."/>
            <person name="Cardol P."/>
            <person name="Cerutti H."/>
            <person name="Chanfreau G."/>
            <person name="Chen C.L."/>
            <person name="Cognat V."/>
            <person name="Croft M.T."/>
            <person name="Dent R."/>
            <person name="Dutcher S."/>
            <person name="Fernandez E."/>
            <person name="Fukuzawa H."/>
            <person name="Gonzalez-Ballester D."/>
            <person name="Gonzalez-Halphen D."/>
            <person name="Hallmann A."/>
            <person name="Hanikenne M."/>
            <person name="Hippler M."/>
            <person name="Inwood W."/>
            <person name="Jabbari K."/>
            <person name="Kalanon M."/>
            <person name="Kuras R."/>
            <person name="Lefebvre P.A."/>
            <person name="Lemaire S.D."/>
            <person name="Lobanov A.V."/>
            <person name="Lohr M."/>
            <person name="Manuell A."/>
            <person name="Meier I."/>
            <person name="Mets L."/>
            <person name="Mittag M."/>
            <person name="Mittelmeier T."/>
            <person name="Moroney J.V."/>
            <person name="Moseley J."/>
            <person name="Napoli C."/>
            <person name="Nedelcu A.M."/>
            <person name="Niyogi K."/>
            <person name="Novoselov S.V."/>
            <person name="Paulsen I.T."/>
            <person name="Pazour G."/>
            <person name="Purton S."/>
            <person name="Ral J.P."/>
            <person name="Riano-Pachon D.M."/>
            <person name="Riekhof W."/>
            <person name="Rymarquis L."/>
            <person name="Schroda M."/>
            <person name="Stern D."/>
            <person name="Umen J."/>
            <person name="Willows R."/>
            <person name="Wilson N."/>
            <person name="Zimmer S.L."/>
            <person name="Allmer J."/>
            <person name="Balk J."/>
            <person name="Bisova K."/>
            <person name="Chen C.J."/>
            <person name="Elias M."/>
            <person name="Gendler K."/>
            <person name="Hauser C."/>
            <person name="Lamb M.R."/>
            <person name="Ledford H."/>
            <person name="Long J.C."/>
            <person name="Minagawa J."/>
            <person name="Page M.D."/>
            <person name="Pan J."/>
            <person name="Pootakham W."/>
            <person name="Roje S."/>
            <person name="Rose A."/>
            <person name="Stahlberg E."/>
            <person name="Terauchi A.M."/>
            <person name="Yang P."/>
            <person name="Ball S."/>
            <person name="Bowler C."/>
            <person name="Dieckmann C.L."/>
            <person name="Gladyshev V.N."/>
            <person name="Green P."/>
            <person name="Jorgensen R."/>
            <person name="Mayfield S."/>
            <person name="Mueller-Roeber B."/>
            <person name="Rajamani S."/>
            <person name="Sayre R.T."/>
            <person name="Brokstein P."/>
            <person name="Dubchak I."/>
            <person name="Goodstein D."/>
            <person name="Hornick L."/>
            <person name="Huang Y.W."/>
            <person name="Jhaveri J."/>
            <person name="Luo Y."/>
            <person name="Martinez D."/>
            <person name="Ngau W.C."/>
            <person name="Otillar B."/>
            <person name="Poliakov A."/>
            <person name="Porter A."/>
            <person name="Szajkowski L."/>
            <person name="Werner G."/>
            <person name="Zhou K."/>
            <person name="Grigoriev I.V."/>
            <person name="Rokhsar D.S."/>
            <person name="Grossman A.R."/>
        </authorList>
    </citation>
    <scope>NUCLEOTIDE SEQUENCE [LARGE SCALE GENOMIC DNA]</scope>
    <source>
        <strain evidence="2">CC-503</strain>
    </source>
</reference>
<name>A8HPJ9_CHLRE</name>
<protein>
    <recommendedName>
        <fullName evidence="3">tRNA-splicing endonuclease subunit Sen15 domain-containing protein</fullName>
    </recommendedName>
</protein>
<evidence type="ECO:0000313" key="1">
    <source>
        <dbReference type="EMBL" id="PNW88132.1"/>
    </source>
</evidence>
<dbReference type="EMBL" id="CM008962">
    <property type="protein sequence ID" value="PNW88132.1"/>
    <property type="molecule type" value="Genomic_DNA"/>
</dbReference>
<organism evidence="1 2">
    <name type="scientific">Chlamydomonas reinhardtii</name>
    <name type="common">Chlamydomonas smithii</name>
    <dbReference type="NCBI Taxonomy" id="3055"/>
    <lineage>
        <taxon>Eukaryota</taxon>
        <taxon>Viridiplantae</taxon>
        <taxon>Chlorophyta</taxon>
        <taxon>core chlorophytes</taxon>
        <taxon>Chlorophyceae</taxon>
        <taxon>CS clade</taxon>
        <taxon>Chlamydomonadales</taxon>
        <taxon>Chlamydomonadaceae</taxon>
        <taxon>Chlamydomonas</taxon>
    </lineage>
</organism>
<proteinExistence type="predicted"/>
<dbReference type="RefSeq" id="XP_001689912.1">
    <property type="nucleotide sequence ID" value="XM_001689860.2"/>
</dbReference>
<dbReference type="OMA" id="FKLEAHP"/>
<evidence type="ECO:0000313" key="2">
    <source>
        <dbReference type="Proteomes" id="UP000006906"/>
    </source>
</evidence>
<dbReference type="eggNOG" id="ENOG502T0JD">
    <property type="taxonomic scope" value="Eukaryota"/>
</dbReference>
<accession>A8HPJ9</accession>
<evidence type="ECO:0008006" key="3">
    <source>
        <dbReference type="Google" id="ProtNLM"/>
    </source>
</evidence>
<dbReference type="GeneID" id="5715112"/>
<dbReference type="PaxDb" id="3055-EDP09650"/>
<dbReference type="Gramene" id="PNW88132">
    <property type="protein sequence ID" value="PNW88132"/>
    <property type="gene ID" value="CHLRE_01g015650v5"/>
</dbReference>
<gene>
    <name evidence="1" type="ORF">CHLRE_01g015650v5</name>
</gene>
<dbReference type="InParanoid" id="A8HPJ9"/>
<dbReference type="OrthoDB" id="527603at2759"/>
<dbReference type="AlphaFoldDB" id="A8HPJ9"/>
<dbReference type="HOGENOM" id="CLU_1436336_0_0_1"/>
<keyword evidence="2" id="KW-1185">Reference proteome</keyword>
<dbReference type="Proteomes" id="UP000006906">
    <property type="component" value="Chromosome 1"/>
</dbReference>
<sequence length="189" mass="20265">MYRRWQKEAVDKYRTLESFNTFLSRLTPLTGPHVLRACDPADLYSVLSALHSKDRNPELQVNNNPGFYYFLADAVQPPGSEAAGVDTGVSVPTGGGGSEPVPAAGPVRREAVIPVSSKCTLLTTDVLAQMFKLEAHPNVSHILLAIVDDDGSASLVRVFNYIQPPFEGPETLPPLDTEGGAVGGESDDD</sequence>